<comment type="caution">
    <text evidence="1">The sequence shown here is derived from an EMBL/GenBank/DDBJ whole genome shotgun (WGS) entry which is preliminary data.</text>
</comment>
<accession>A0A9Q1AID1</accession>
<protein>
    <submittedName>
        <fullName evidence="1">Uncharacterized protein</fullName>
    </submittedName>
</protein>
<name>A0A9Q1AID1_9ROSI</name>
<reference evidence="1" key="1">
    <citation type="submission" date="2022-11" db="EMBL/GenBank/DDBJ databases">
        <authorList>
            <person name="Hyden B.L."/>
            <person name="Feng K."/>
            <person name="Yates T."/>
            <person name="Jawdy S."/>
            <person name="Smart L.B."/>
            <person name="Muchero W."/>
        </authorList>
    </citation>
    <scope>NUCLEOTIDE SEQUENCE</scope>
    <source>
        <tissue evidence="1">Shoot tip</tissue>
    </source>
</reference>
<organism evidence="1 2">
    <name type="scientific">Salix koriyanagi</name>
    <dbReference type="NCBI Taxonomy" id="2511006"/>
    <lineage>
        <taxon>Eukaryota</taxon>
        <taxon>Viridiplantae</taxon>
        <taxon>Streptophyta</taxon>
        <taxon>Embryophyta</taxon>
        <taxon>Tracheophyta</taxon>
        <taxon>Spermatophyta</taxon>
        <taxon>Magnoliopsida</taxon>
        <taxon>eudicotyledons</taxon>
        <taxon>Gunneridae</taxon>
        <taxon>Pentapetalae</taxon>
        <taxon>rosids</taxon>
        <taxon>fabids</taxon>
        <taxon>Malpighiales</taxon>
        <taxon>Salicaceae</taxon>
        <taxon>Saliceae</taxon>
        <taxon>Salix</taxon>
    </lineage>
</organism>
<proteinExistence type="predicted"/>
<dbReference type="Proteomes" id="UP001151752">
    <property type="component" value="Chromosome 10"/>
</dbReference>
<evidence type="ECO:0000313" key="2">
    <source>
        <dbReference type="Proteomes" id="UP001151752"/>
    </source>
</evidence>
<dbReference type="AlphaFoldDB" id="A0A9Q1AID1"/>
<sequence>MLNLAHSFLLPWRKSL</sequence>
<reference evidence="1" key="2">
    <citation type="journal article" date="2023" name="Int. J. Mol. Sci.">
        <title>De Novo Assembly and Annotation of 11 Diverse Shrub Willow (Salix) Genomes Reveals Novel Gene Organization in Sex-Linked Regions.</title>
        <authorList>
            <person name="Hyden B."/>
            <person name="Feng K."/>
            <person name="Yates T.B."/>
            <person name="Jawdy S."/>
            <person name="Cereghino C."/>
            <person name="Smart L.B."/>
            <person name="Muchero W."/>
        </authorList>
    </citation>
    <scope>NUCLEOTIDE SEQUENCE</scope>
    <source>
        <tissue evidence="1">Shoot tip</tissue>
    </source>
</reference>
<evidence type="ECO:0000313" key="1">
    <source>
        <dbReference type="EMBL" id="KAJ6772257.1"/>
    </source>
</evidence>
<dbReference type="EMBL" id="JAPFFM010000002">
    <property type="protein sequence ID" value="KAJ6772257.1"/>
    <property type="molecule type" value="Genomic_DNA"/>
</dbReference>
<gene>
    <name evidence="1" type="ORF">OIU74_018479</name>
</gene>
<keyword evidence="2" id="KW-1185">Reference proteome</keyword>